<dbReference type="GO" id="GO:0030976">
    <property type="term" value="F:thiamine pyrophosphate binding"/>
    <property type="evidence" value="ECO:0007669"/>
    <property type="project" value="InterPro"/>
</dbReference>
<dbReference type="InterPro" id="IPR051479">
    <property type="entry name" value="PorB-like"/>
</dbReference>
<protein>
    <submittedName>
        <fullName evidence="3">Pyruvate ferredoxin oxidoreductase</fullName>
    </submittedName>
</protein>
<organism evidence="3 4">
    <name type="scientific">Thermoproteota archaeon</name>
    <dbReference type="NCBI Taxonomy" id="2056631"/>
    <lineage>
        <taxon>Archaea</taxon>
        <taxon>Thermoproteota</taxon>
    </lineage>
</organism>
<dbReference type="GO" id="GO:0016491">
    <property type="term" value="F:oxidoreductase activity"/>
    <property type="evidence" value="ECO:0007669"/>
    <property type="project" value="UniProtKB-KW"/>
</dbReference>
<dbReference type="InterPro" id="IPR029061">
    <property type="entry name" value="THDP-binding"/>
</dbReference>
<evidence type="ECO:0000259" key="2">
    <source>
        <dbReference type="Pfam" id="PF02775"/>
    </source>
</evidence>
<accession>A0A497EVS0</accession>
<gene>
    <name evidence="3" type="ORF">DRJ21_00045</name>
</gene>
<evidence type="ECO:0000313" key="4">
    <source>
        <dbReference type="Proteomes" id="UP000281962"/>
    </source>
</evidence>
<dbReference type="GO" id="GO:0044272">
    <property type="term" value="P:sulfur compound biosynthetic process"/>
    <property type="evidence" value="ECO:0007669"/>
    <property type="project" value="UniProtKB-ARBA"/>
</dbReference>
<dbReference type="SUPFAM" id="SSF52518">
    <property type="entry name" value="Thiamin diphosphate-binding fold (THDP-binding)"/>
    <property type="match status" value="1"/>
</dbReference>
<sequence>MSLTLNLRELAKQPKKLLPGHRLCAGCGASIIVKQILLATRGPVILTNATGCLEVATTIYPYTSWKVPWIHVAFENAAAVASGIESGIKALKKRGAYKHEHVDVIAFAGDGGTYDIGIQALSGAFERGHDFLYVLYDNEAYMNTGIQRSGGTPLGAATTTSPAGTVIPGKSQHKKPIADIAVAHRIPYVATATPAHWADLIRKARKGIEVNGPAFIHALSPCPRGWRLPSNMSIQIAKLAVDTCYFPLWECENGHWKLTDRSLAIAKNPKLKKPIEEFLKPQGRFKHLFKPENKHIIKELQEYVDAIWEDLLKRCENV</sequence>
<evidence type="ECO:0000256" key="1">
    <source>
        <dbReference type="ARBA" id="ARBA00023002"/>
    </source>
</evidence>
<dbReference type="AlphaFoldDB" id="A0A497EVS0"/>
<name>A0A497EVS0_9CREN</name>
<proteinExistence type="predicted"/>
<keyword evidence="3" id="KW-0670">Pyruvate</keyword>
<evidence type="ECO:0000313" key="3">
    <source>
        <dbReference type="EMBL" id="RLE51473.1"/>
    </source>
</evidence>
<dbReference type="CDD" id="cd03376">
    <property type="entry name" value="TPP_PFOR_porB_like"/>
    <property type="match status" value="1"/>
</dbReference>
<comment type="caution">
    <text evidence="3">The sequence shown here is derived from an EMBL/GenBank/DDBJ whole genome shotgun (WGS) entry which is preliminary data.</text>
</comment>
<feature type="domain" description="Thiamine pyrophosphate enzyme TPP-binding" evidence="2">
    <location>
        <begin position="50"/>
        <end position="217"/>
    </location>
</feature>
<dbReference type="Proteomes" id="UP000281962">
    <property type="component" value="Unassembled WGS sequence"/>
</dbReference>
<keyword evidence="1" id="KW-0560">Oxidoreductase</keyword>
<dbReference type="GO" id="GO:0006082">
    <property type="term" value="P:organic acid metabolic process"/>
    <property type="evidence" value="ECO:0007669"/>
    <property type="project" value="UniProtKB-ARBA"/>
</dbReference>
<dbReference type="EMBL" id="QMQY01000001">
    <property type="protein sequence ID" value="RLE51473.1"/>
    <property type="molecule type" value="Genomic_DNA"/>
</dbReference>
<dbReference type="PANTHER" id="PTHR42897">
    <property type="entry name" value="PYRUVATE SYNTHASE SUBUNIT PORB"/>
    <property type="match status" value="1"/>
</dbReference>
<dbReference type="Pfam" id="PF02775">
    <property type="entry name" value="TPP_enzyme_C"/>
    <property type="match status" value="1"/>
</dbReference>
<dbReference type="PANTHER" id="PTHR42897:SF2">
    <property type="entry name" value="PYRUVATE SYNTHASE SUBUNIT PORB"/>
    <property type="match status" value="1"/>
</dbReference>
<dbReference type="Gene3D" id="3.40.50.970">
    <property type="match status" value="2"/>
</dbReference>
<reference evidence="3 4" key="1">
    <citation type="submission" date="2018-06" db="EMBL/GenBank/DDBJ databases">
        <title>Extensive metabolic versatility and redundancy in microbially diverse, dynamic hydrothermal sediments.</title>
        <authorList>
            <person name="Dombrowski N."/>
            <person name="Teske A."/>
            <person name="Baker B.J."/>
        </authorList>
    </citation>
    <scope>NUCLEOTIDE SEQUENCE [LARGE SCALE GENOMIC DNA]</scope>
    <source>
        <strain evidence="3">B30_G17</strain>
    </source>
</reference>
<dbReference type="InterPro" id="IPR011766">
    <property type="entry name" value="TPP_enzyme_TPP-bd"/>
</dbReference>